<dbReference type="PANTHER" id="PTHR43784:SF2">
    <property type="entry name" value="GDSL-LIKE LIPASE_ACYLHYDROLASE, PUTATIVE (AFU_ORTHOLOGUE AFUA_2G00820)-RELATED"/>
    <property type="match status" value="1"/>
</dbReference>
<reference evidence="2 3" key="1">
    <citation type="journal article" date="2014" name="World J. Microbiol. Biotechnol.">
        <title>Biodiversity and physiological characteristics of Antarctic and Arctic lichens-associated bacteria.</title>
        <authorList>
            <person name="Lee Y.M."/>
            <person name="Kim E.H."/>
            <person name="Lee H.K."/>
            <person name="Hong S.G."/>
        </authorList>
    </citation>
    <scope>NUCLEOTIDE SEQUENCE [LARGE SCALE GENOMIC DNA]</scope>
    <source>
        <strain evidence="2 3">PAMC 26569</strain>
    </source>
</reference>
<sequence length="406" mass="43263">MRSRLAKSRQQAPEGYPLQWAPAWFASPQPVWSDGLPLAADLPSDLHDVTLRQVVQLGYAGHQIRLLISNRYGAVPTSLDKIVVAPSVGGCRIDAARSRVVTFSGAETVTIPPDAVVASDAAGLEVASGDSLAISIRLRDAPRLGGFHWDGRRTGYILQGDQLDVASPVSRATTERRLLLKAIYVACPAPLGVVAVMGDSITDGAGATLDRDARWPDFLAPAAARNGYAVVNAGISGARLLSDGMGEHVLARFDSDVASQPGICAVILLIGINDIAWPGTAFAPREAPMTFERMIAGYAAVIARGHAANLRIIGGTLSPFVDALPDTPMASTYYSLEKDVLRRRVNEWIRTSGAFDALVDFDRVLADPQSPSRLLPRFDSGDHLHPGDEGNLAMAAAVDLESFRGR</sequence>
<evidence type="ECO:0000313" key="2">
    <source>
        <dbReference type="EMBL" id="QKE90960.1"/>
    </source>
</evidence>
<protein>
    <submittedName>
        <fullName evidence="2">SGNH/GDSL hydrolase family protein</fullName>
    </submittedName>
</protein>
<dbReference type="CDD" id="cd01830">
    <property type="entry name" value="XynE_like"/>
    <property type="match status" value="1"/>
</dbReference>
<dbReference type="PANTHER" id="PTHR43784">
    <property type="entry name" value="GDSL-LIKE LIPASE/ACYLHYDROLASE, PUTATIVE (AFU_ORTHOLOGUE AFUA_2G00820)-RELATED"/>
    <property type="match status" value="1"/>
</dbReference>
<dbReference type="RefSeq" id="WP_171836682.1">
    <property type="nucleotide sequence ID" value="NZ_CP053708.1"/>
</dbReference>
<accession>A0A6M8HRN1</accession>
<dbReference type="InterPro" id="IPR053140">
    <property type="entry name" value="GDSL_Rv0518-like"/>
</dbReference>
<dbReference type="EMBL" id="CP053708">
    <property type="protein sequence ID" value="QKE90960.1"/>
    <property type="molecule type" value="Genomic_DNA"/>
</dbReference>
<dbReference type="GO" id="GO:0016788">
    <property type="term" value="F:hydrolase activity, acting on ester bonds"/>
    <property type="evidence" value="ECO:0007669"/>
    <property type="project" value="UniProtKB-ARBA"/>
</dbReference>
<proteinExistence type="predicted"/>
<organism evidence="2 3">
    <name type="scientific">Lichenicola cladoniae</name>
    <dbReference type="NCBI Taxonomy" id="1484109"/>
    <lineage>
        <taxon>Bacteria</taxon>
        <taxon>Pseudomonadati</taxon>
        <taxon>Pseudomonadota</taxon>
        <taxon>Alphaproteobacteria</taxon>
        <taxon>Acetobacterales</taxon>
        <taxon>Acetobacteraceae</taxon>
        <taxon>Lichenicola</taxon>
    </lineage>
</organism>
<dbReference type="InterPro" id="IPR013830">
    <property type="entry name" value="SGNH_hydro"/>
</dbReference>
<dbReference type="KEGG" id="lck:HN018_13740"/>
<dbReference type="AlphaFoldDB" id="A0A6M8HRN1"/>
<keyword evidence="3" id="KW-1185">Reference proteome</keyword>
<dbReference type="Pfam" id="PF13472">
    <property type="entry name" value="Lipase_GDSL_2"/>
    <property type="match status" value="1"/>
</dbReference>
<dbReference type="SUPFAM" id="SSF52266">
    <property type="entry name" value="SGNH hydrolase"/>
    <property type="match status" value="1"/>
</dbReference>
<keyword evidence="2" id="KW-0378">Hydrolase</keyword>
<dbReference type="Gene3D" id="3.40.50.1110">
    <property type="entry name" value="SGNH hydrolase"/>
    <property type="match status" value="1"/>
</dbReference>
<name>A0A6M8HRN1_9PROT</name>
<dbReference type="InterPro" id="IPR036514">
    <property type="entry name" value="SGNH_hydro_sf"/>
</dbReference>
<evidence type="ECO:0000259" key="1">
    <source>
        <dbReference type="Pfam" id="PF13472"/>
    </source>
</evidence>
<feature type="domain" description="SGNH hydrolase-type esterase" evidence="1">
    <location>
        <begin position="196"/>
        <end position="391"/>
    </location>
</feature>
<dbReference type="Proteomes" id="UP000500767">
    <property type="component" value="Chromosome"/>
</dbReference>
<evidence type="ECO:0000313" key="3">
    <source>
        <dbReference type="Proteomes" id="UP000500767"/>
    </source>
</evidence>
<gene>
    <name evidence="2" type="ORF">HN018_13740</name>
</gene>